<dbReference type="InterPro" id="IPR001708">
    <property type="entry name" value="YidC/ALB3/OXA1/COX18"/>
</dbReference>
<evidence type="ECO:0000259" key="16">
    <source>
        <dbReference type="Pfam" id="PF14849"/>
    </source>
</evidence>
<comment type="subcellular location">
    <subcellularLocation>
        <location evidence="1">Cell inner membrane</location>
        <topology evidence="1">Multi-pass membrane protein</topology>
    </subcellularLocation>
    <subcellularLocation>
        <location evidence="13">Cell membrane</location>
        <topology evidence="13">Multi-pass membrane protein</topology>
    </subcellularLocation>
</comment>
<accession>A0A1G6I7F3</accession>
<gene>
    <name evidence="13" type="primary">yidC</name>
    <name evidence="17" type="ORF">SAMN04487894_101124</name>
</gene>
<comment type="similarity">
    <text evidence="2 13">Belongs to the OXA1/ALB3/YidC family. Type 1 subfamily.</text>
</comment>
<dbReference type="InterPro" id="IPR028053">
    <property type="entry name" value="Membr_insert_YidC_N"/>
</dbReference>
<evidence type="ECO:0000256" key="7">
    <source>
        <dbReference type="ARBA" id="ARBA00022927"/>
    </source>
</evidence>
<keyword evidence="4 13" id="KW-0813">Transport</keyword>
<evidence type="ECO:0000256" key="12">
    <source>
        <dbReference type="ARBA" id="ARBA00033342"/>
    </source>
</evidence>
<evidence type="ECO:0000256" key="8">
    <source>
        <dbReference type="ARBA" id="ARBA00022989"/>
    </source>
</evidence>
<reference evidence="18" key="1">
    <citation type="submission" date="2016-10" db="EMBL/GenBank/DDBJ databases">
        <authorList>
            <person name="Varghese N."/>
            <person name="Submissions S."/>
        </authorList>
    </citation>
    <scope>NUCLEOTIDE SEQUENCE [LARGE SCALE GENOMIC DNA]</scope>
    <source>
        <strain evidence="18">DSM 25811 / CCM 8410 / LMG 26954 / E90</strain>
    </source>
</reference>
<feature type="region of interest" description="Disordered" evidence="14">
    <location>
        <begin position="584"/>
        <end position="614"/>
    </location>
</feature>
<dbReference type="GO" id="GO:0032977">
    <property type="term" value="F:membrane insertase activity"/>
    <property type="evidence" value="ECO:0007669"/>
    <property type="project" value="InterPro"/>
</dbReference>
<dbReference type="OrthoDB" id="9780552at2"/>
<dbReference type="Proteomes" id="UP000198757">
    <property type="component" value="Unassembled WGS sequence"/>
</dbReference>
<dbReference type="STRING" id="1285928.SAMN04487894_101124"/>
<keyword evidence="10 13" id="KW-0143">Chaperone</keyword>
<feature type="domain" description="Membrane insertase YidC N-terminal" evidence="16">
    <location>
        <begin position="85"/>
        <end position="354"/>
    </location>
</feature>
<evidence type="ECO:0000256" key="2">
    <source>
        <dbReference type="ARBA" id="ARBA00010527"/>
    </source>
</evidence>
<dbReference type="InterPro" id="IPR019998">
    <property type="entry name" value="Membr_insert_YidC"/>
</dbReference>
<feature type="transmembrane region" description="Helical" evidence="13">
    <location>
        <begin position="435"/>
        <end position="459"/>
    </location>
</feature>
<evidence type="ECO:0000256" key="10">
    <source>
        <dbReference type="ARBA" id="ARBA00023186"/>
    </source>
</evidence>
<feature type="transmembrane region" description="Helical" evidence="13">
    <location>
        <begin position="373"/>
        <end position="393"/>
    </location>
</feature>
<comment type="subunit">
    <text evidence="13">Interacts with the Sec translocase complex via SecD. Specifically interacts with transmembrane segments of nascent integral membrane proteins during membrane integration.</text>
</comment>
<evidence type="ECO:0000256" key="14">
    <source>
        <dbReference type="SAM" id="MobiDB-lite"/>
    </source>
</evidence>
<dbReference type="PRINTS" id="PR00701">
    <property type="entry name" value="60KDINNERMP"/>
</dbReference>
<dbReference type="Gene3D" id="2.70.98.90">
    <property type="match status" value="1"/>
</dbReference>
<dbReference type="GO" id="GO:0015031">
    <property type="term" value="P:protein transport"/>
    <property type="evidence" value="ECO:0007669"/>
    <property type="project" value="UniProtKB-KW"/>
</dbReference>
<evidence type="ECO:0000256" key="6">
    <source>
        <dbReference type="ARBA" id="ARBA00022692"/>
    </source>
</evidence>
<keyword evidence="7 13" id="KW-0653">Protein transport</keyword>
<keyword evidence="18" id="KW-1185">Reference proteome</keyword>
<dbReference type="CDD" id="cd19961">
    <property type="entry name" value="EcYidC-like_peri"/>
    <property type="match status" value="1"/>
</dbReference>
<dbReference type="PANTHER" id="PTHR12428:SF65">
    <property type="entry name" value="CYTOCHROME C OXIDASE ASSEMBLY PROTEIN COX18, MITOCHONDRIAL"/>
    <property type="match status" value="1"/>
</dbReference>
<dbReference type="PANTHER" id="PTHR12428">
    <property type="entry name" value="OXA1"/>
    <property type="match status" value="1"/>
</dbReference>
<protein>
    <recommendedName>
        <fullName evidence="3 13">Membrane protein insertase YidC</fullName>
    </recommendedName>
    <alternativeName>
        <fullName evidence="12 13">Foldase YidC</fullName>
    </alternativeName>
    <alternativeName>
        <fullName evidence="11 13">Membrane integrase YidC</fullName>
    </alternativeName>
    <alternativeName>
        <fullName evidence="13">Membrane protein YidC</fullName>
    </alternativeName>
</protein>
<feature type="transmembrane region" description="Helical" evidence="13">
    <location>
        <begin position="7"/>
        <end position="24"/>
    </location>
</feature>
<comment type="function">
    <text evidence="13">Required for the insertion and/or proper folding and/or complex formation of integral membrane proteins into the membrane. Involved in integration of membrane proteins that insert both dependently and independently of the Sec translocase complex, as well as at least some lipoproteins. Aids folding of multispanning membrane proteins.</text>
</comment>
<dbReference type="Pfam" id="PF02096">
    <property type="entry name" value="60KD_IMP"/>
    <property type="match status" value="1"/>
</dbReference>
<evidence type="ECO:0000256" key="5">
    <source>
        <dbReference type="ARBA" id="ARBA00022475"/>
    </source>
</evidence>
<dbReference type="AlphaFoldDB" id="A0A1G6I7F3"/>
<feature type="transmembrane region" description="Helical" evidence="13">
    <location>
        <begin position="496"/>
        <end position="516"/>
    </location>
</feature>
<keyword evidence="8 13" id="KW-1133">Transmembrane helix</keyword>
<dbReference type="NCBIfam" id="TIGR03592">
    <property type="entry name" value="yidC_oxa1_cterm"/>
    <property type="match status" value="1"/>
</dbReference>
<keyword evidence="6 13" id="KW-0812">Transmembrane</keyword>
<dbReference type="NCBIfam" id="TIGR03593">
    <property type="entry name" value="yidC_nterm"/>
    <property type="match status" value="1"/>
</dbReference>
<feature type="transmembrane region" description="Helical" evidence="13">
    <location>
        <begin position="528"/>
        <end position="544"/>
    </location>
</feature>
<dbReference type="EMBL" id="FMZO01000001">
    <property type="protein sequence ID" value="SDC02462.1"/>
    <property type="molecule type" value="Genomic_DNA"/>
</dbReference>
<evidence type="ECO:0000313" key="17">
    <source>
        <dbReference type="EMBL" id="SDC02462.1"/>
    </source>
</evidence>
<dbReference type="GO" id="GO:0005886">
    <property type="term" value="C:plasma membrane"/>
    <property type="evidence" value="ECO:0007669"/>
    <property type="project" value="UniProtKB-SubCell"/>
</dbReference>
<dbReference type="GO" id="GO:0051205">
    <property type="term" value="P:protein insertion into membrane"/>
    <property type="evidence" value="ECO:0007669"/>
    <property type="project" value="TreeGrafter"/>
</dbReference>
<dbReference type="HAMAP" id="MF_01810">
    <property type="entry name" value="YidC_type1"/>
    <property type="match status" value="1"/>
</dbReference>
<dbReference type="NCBIfam" id="NF002356">
    <property type="entry name" value="PRK01318.2-3"/>
    <property type="match status" value="1"/>
</dbReference>
<evidence type="ECO:0000256" key="4">
    <source>
        <dbReference type="ARBA" id="ARBA00022448"/>
    </source>
</evidence>
<evidence type="ECO:0000256" key="13">
    <source>
        <dbReference type="HAMAP-Rule" id="MF_01810"/>
    </source>
</evidence>
<dbReference type="Pfam" id="PF14849">
    <property type="entry name" value="YidC_periplas"/>
    <property type="match status" value="1"/>
</dbReference>
<dbReference type="RefSeq" id="WP_090388106.1">
    <property type="nucleotide sequence ID" value="NZ_FMZO01000001.1"/>
</dbReference>
<dbReference type="InterPro" id="IPR047196">
    <property type="entry name" value="YidC_ALB_C"/>
</dbReference>
<evidence type="ECO:0000256" key="3">
    <source>
        <dbReference type="ARBA" id="ARBA00015325"/>
    </source>
</evidence>
<evidence type="ECO:0000259" key="15">
    <source>
        <dbReference type="Pfam" id="PF02096"/>
    </source>
</evidence>
<evidence type="ECO:0000256" key="1">
    <source>
        <dbReference type="ARBA" id="ARBA00004429"/>
    </source>
</evidence>
<proteinExistence type="inferred from homology"/>
<evidence type="ECO:0000256" key="9">
    <source>
        <dbReference type="ARBA" id="ARBA00023136"/>
    </source>
</evidence>
<name>A0A1G6I7F3_NIADE</name>
<keyword evidence="9 13" id="KW-0472">Membrane</keyword>
<keyword evidence="5 13" id="KW-1003">Cell membrane</keyword>
<sequence length="614" mass="69537">MNFDRNTIIGFGLLAVLFFFYFYYNNLQQGEHQKQLARQDSIANALKPKLDSATLRRDSLRADSQRHATSAGMFLSAAQGAEQLVTVENEVFKIVFTNKGGQPKYVELKKFKNALDSQHVRLAATDFNKISYAINTAANQSAQTGDLYFGNGRVESGPDGAQLVTFELKGGDSAASVNYITHQFIIHPNDYKIDFNINLSQPGSLLSQGTMNMVWQYDAAQQESDIEFEKQNTQIGFMENGNFDYHTIGRKDHINFEKSVNWIGIRQRFFNTFLVAKDNFTGGKISWTVPPDASKEVVKSTANMQLKVPAGNTATIPMSIFYGPADYNILKKYDNGFSKLVNLGQGMYAFVRPLNQYVIVPVFDFFKSIVSNFGLVIALLTLVIRLLISPLTYKSYLSGAKMKALRPEIATLKEKFGADQQAMSMEQMKLFREAGVNPLGGCIPALFQIPIFFALYSFFNASVDLRGADFLWASDLSAFDDPIKFGIHIPLLGSHLSLFTITATITSLLISIYSMSMSPDQSNPMMKYMPYIFPVFLLFIFNRLPSALTWYYTVSNLITLALQFVIQTYIIDHDKILARIQENRKKPKTKSKWQERLEQMQEQQKQMQDQRKKK</sequence>
<organism evidence="17 18">
    <name type="scientific">Niabella drilacis (strain DSM 25811 / CCM 8410 / CCUG 62505 / LMG 26954 / E90)</name>
    <dbReference type="NCBI Taxonomy" id="1285928"/>
    <lineage>
        <taxon>Bacteria</taxon>
        <taxon>Pseudomonadati</taxon>
        <taxon>Bacteroidota</taxon>
        <taxon>Chitinophagia</taxon>
        <taxon>Chitinophagales</taxon>
        <taxon>Chitinophagaceae</taxon>
        <taxon>Niabella</taxon>
    </lineage>
</organism>
<feature type="transmembrane region" description="Helical" evidence="13">
    <location>
        <begin position="550"/>
        <end position="571"/>
    </location>
</feature>
<evidence type="ECO:0000313" key="18">
    <source>
        <dbReference type="Proteomes" id="UP000198757"/>
    </source>
</evidence>
<dbReference type="InterPro" id="IPR038221">
    <property type="entry name" value="YidC_periplasmic_sf"/>
</dbReference>
<dbReference type="InterPro" id="IPR028055">
    <property type="entry name" value="YidC/Oxa/ALB_C"/>
</dbReference>
<evidence type="ECO:0000256" key="11">
    <source>
        <dbReference type="ARBA" id="ARBA00033245"/>
    </source>
</evidence>
<feature type="domain" description="Membrane insertase YidC/Oxa/ALB C-terminal" evidence="15">
    <location>
        <begin position="373"/>
        <end position="567"/>
    </location>
</feature>
<dbReference type="CDD" id="cd20070">
    <property type="entry name" value="5TM_YidC_Alb3"/>
    <property type="match status" value="1"/>
</dbReference>